<dbReference type="AlphaFoldDB" id="A0A2K1E394"/>
<evidence type="ECO:0000313" key="2">
    <source>
        <dbReference type="EMBL" id="PNQ74752.1"/>
    </source>
</evidence>
<name>A0A2K1E394_9FLAO</name>
<proteinExistence type="predicted"/>
<feature type="chain" id="PRO_5014474281" evidence="1">
    <location>
        <begin position="22"/>
        <end position="168"/>
    </location>
</feature>
<sequence length="168" mass="18736">MKLIKAVIVMLILTSSTNVLAQKVKLKKGNVLVDGEQWLTYQDCGMFDGICSLYNSSEEEIIFIKLVKVPGEEARTQSNPDGNLTYNEVIFLGKDLKYEIRGRTYKGIISDLFNAKVVNEDGSLNDERIDRLIEKLGTPYSDRLNNSTIIIKESDNNSGSGVNIKIGN</sequence>
<evidence type="ECO:0000313" key="3">
    <source>
        <dbReference type="Proteomes" id="UP000236641"/>
    </source>
</evidence>
<dbReference type="RefSeq" id="WP_103050605.1">
    <property type="nucleotide sequence ID" value="NZ_POWF01000001.1"/>
</dbReference>
<keyword evidence="1" id="KW-0732">Signal</keyword>
<evidence type="ECO:0000256" key="1">
    <source>
        <dbReference type="SAM" id="SignalP"/>
    </source>
</evidence>
<feature type="signal peptide" evidence="1">
    <location>
        <begin position="1"/>
        <end position="21"/>
    </location>
</feature>
<dbReference type="EMBL" id="POWF01000001">
    <property type="protein sequence ID" value="PNQ74752.1"/>
    <property type="molecule type" value="Genomic_DNA"/>
</dbReference>
<keyword evidence="3" id="KW-1185">Reference proteome</keyword>
<comment type="caution">
    <text evidence="2">The sequence shown here is derived from an EMBL/GenBank/DDBJ whole genome shotgun (WGS) entry which is preliminary data.</text>
</comment>
<reference evidence="2 3" key="1">
    <citation type="submission" date="2018-01" db="EMBL/GenBank/DDBJ databases">
        <title>The draft genome of Hanstruepera neustonica JCM19743.</title>
        <authorList>
            <person name="He R.-H."/>
            <person name="Du Z.-J."/>
        </authorList>
    </citation>
    <scope>NUCLEOTIDE SEQUENCE [LARGE SCALE GENOMIC DNA]</scope>
    <source>
        <strain evidence="2 3">JCM19743</strain>
    </source>
</reference>
<accession>A0A2K1E394</accession>
<gene>
    <name evidence="2" type="ORF">C1T31_01010</name>
</gene>
<dbReference type="Proteomes" id="UP000236641">
    <property type="component" value="Unassembled WGS sequence"/>
</dbReference>
<protein>
    <submittedName>
        <fullName evidence="2">Uncharacterized protein</fullName>
    </submittedName>
</protein>
<dbReference type="OrthoDB" id="1366849at2"/>
<organism evidence="2 3">
    <name type="scientific">Hanstruepera neustonica</name>
    <dbReference type="NCBI Taxonomy" id="1445657"/>
    <lineage>
        <taxon>Bacteria</taxon>
        <taxon>Pseudomonadati</taxon>
        <taxon>Bacteroidota</taxon>
        <taxon>Flavobacteriia</taxon>
        <taxon>Flavobacteriales</taxon>
        <taxon>Flavobacteriaceae</taxon>
        <taxon>Hanstruepera</taxon>
    </lineage>
</organism>